<organism evidence="1 2">
    <name type="scientific">Immersiella caudata</name>
    <dbReference type="NCBI Taxonomy" id="314043"/>
    <lineage>
        <taxon>Eukaryota</taxon>
        <taxon>Fungi</taxon>
        <taxon>Dikarya</taxon>
        <taxon>Ascomycota</taxon>
        <taxon>Pezizomycotina</taxon>
        <taxon>Sordariomycetes</taxon>
        <taxon>Sordariomycetidae</taxon>
        <taxon>Sordariales</taxon>
        <taxon>Lasiosphaeriaceae</taxon>
        <taxon>Immersiella</taxon>
    </lineage>
</organism>
<evidence type="ECO:0008006" key="3">
    <source>
        <dbReference type="Google" id="ProtNLM"/>
    </source>
</evidence>
<evidence type="ECO:0000313" key="1">
    <source>
        <dbReference type="EMBL" id="KAK0620592.1"/>
    </source>
</evidence>
<proteinExistence type="predicted"/>
<protein>
    <recommendedName>
        <fullName evidence="3">C2H2-type domain-containing protein</fullName>
    </recommendedName>
</protein>
<dbReference type="AlphaFoldDB" id="A0AA39WSC7"/>
<sequence>MWFCDASSSPHASSWEHPSSEYVLFAHALVDTPDELMHDVPRCFPASCCHGCKSFPPAAQSRKRISQCANDQLALPHEYEDEPAIPDFAESDDDSSSVGDWGVGEEDIFLFDSLPDKLQPLTTTDPLRSSIPPFVETFREAWEARRSRYLSYDNLLWLTTMGPGVLDGGTSESEYTASTRSSSSSVVDVRPVRVEHAEARRSWACPFYRFAPAEHNECVWSLSLPSVRSVIQHIIVDHQLAHFCPLCRTTFSSATDRDLHITSRRCERREDATPPVGVSEDQVDELDAGFQRWKAMGISAEEQWFGTWNILFPGAPQPDSPYLLAAYERETIALLRFWADEGRDLISTELERRGIIRYGDLGTGTATREAFYASVLQEIL</sequence>
<dbReference type="PANTHER" id="PTHR38166">
    <property type="entry name" value="C2H2-TYPE DOMAIN-CONTAINING PROTEIN-RELATED"/>
    <property type="match status" value="1"/>
</dbReference>
<comment type="caution">
    <text evidence="1">The sequence shown here is derived from an EMBL/GenBank/DDBJ whole genome shotgun (WGS) entry which is preliminary data.</text>
</comment>
<gene>
    <name evidence="1" type="ORF">B0T14DRAFT_521773</name>
</gene>
<reference evidence="1" key="1">
    <citation type="submission" date="2023-06" db="EMBL/GenBank/DDBJ databases">
        <title>Genome-scale phylogeny and comparative genomics of the fungal order Sordariales.</title>
        <authorList>
            <consortium name="Lawrence Berkeley National Laboratory"/>
            <person name="Hensen N."/>
            <person name="Bonometti L."/>
            <person name="Westerberg I."/>
            <person name="Brannstrom I.O."/>
            <person name="Guillou S."/>
            <person name="Cros-Aarteil S."/>
            <person name="Calhoun S."/>
            <person name="Haridas S."/>
            <person name="Kuo A."/>
            <person name="Mondo S."/>
            <person name="Pangilinan J."/>
            <person name="Riley R."/>
            <person name="Labutti K."/>
            <person name="Andreopoulos B."/>
            <person name="Lipzen A."/>
            <person name="Chen C."/>
            <person name="Yanf M."/>
            <person name="Daum C."/>
            <person name="Ng V."/>
            <person name="Clum A."/>
            <person name="Steindorff A."/>
            <person name="Ohm R."/>
            <person name="Martin F."/>
            <person name="Silar P."/>
            <person name="Natvig D."/>
            <person name="Lalanne C."/>
            <person name="Gautier V."/>
            <person name="Ament-Velasquez S.L."/>
            <person name="Kruys A."/>
            <person name="Hutchinson M.I."/>
            <person name="Powell A.J."/>
            <person name="Barry K."/>
            <person name="Miller A.N."/>
            <person name="Grigoriev I.V."/>
            <person name="Debuchy R."/>
            <person name="Gladieux P."/>
            <person name="Thoren M.H."/>
            <person name="Johannesson H."/>
        </authorList>
    </citation>
    <scope>NUCLEOTIDE SEQUENCE</scope>
    <source>
        <strain evidence="1">CBS 606.72</strain>
    </source>
</reference>
<name>A0AA39WSC7_9PEZI</name>
<dbReference type="Proteomes" id="UP001175000">
    <property type="component" value="Unassembled WGS sequence"/>
</dbReference>
<dbReference type="PANTHER" id="PTHR38166:SF1">
    <property type="entry name" value="C2H2-TYPE DOMAIN-CONTAINING PROTEIN"/>
    <property type="match status" value="1"/>
</dbReference>
<accession>A0AA39WSC7</accession>
<evidence type="ECO:0000313" key="2">
    <source>
        <dbReference type="Proteomes" id="UP001175000"/>
    </source>
</evidence>
<dbReference type="EMBL" id="JAULSU010000004">
    <property type="protein sequence ID" value="KAK0620592.1"/>
    <property type="molecule type" value="Genomic_DNA"/>
</dbReference>
<keyword evidence="2" id="KW-1185">Reference proteome</keyword>